<protein>
    <submittedName>
        <fullName evidence="6">TetR/AcrR family transcriptional regulator</fullName>
    </submittedName>
</protein>
<dbReference type="GeneID" id="83696415"/>
<dbReference type="RefSeq" id="WP_110101260.1">
    <property type="nucleotide sequence ID" value="NZ_CP122561.1"/>
</dbReference>
<keyword evidence="7" id="KW-1185">Reference proteome</keyword>
<dbReference type="PROSITE" id="PS50977">
    <property type="entry name" value="HTH_TETR_2"/>
    <property type="match status" value="1"/>
</dbReference>
<keyword evidence="2 4" id="KW-0238">DNA-binding</keyword>
<dbReference type="Gene3D" id="1.10.357.10">
    <property type="entry name" value="Tetracycline Repressor, domain 2"/>
    <property type="match status" value="1"/>
</dbReference>
<dbReference type="Pfam" id="PF00440">
    <property type="entry name" value="TetR_N"/>
    <property type="match status" value="1"/>
</dbReference>
<dbReference type="PRINTS" id="PR00455">
    <property type="entry name" value="HTHTETR"/>
</dbReference>
<dbReference type="Pfam" id="PF21935">
    <property type="entry name" value="TetR_C_45"/>
    <property type="match status" value="1"/>
</dbReference>
<sequence length="208" mass="22390">MSRAGRDQPKQQRAIETREALLEGAARVFTKLNYAEARLKDIAAESGMSEGTIYFHFGNKADIAAAVIRAQQDRMTAVLTDVLGGPDAGIDKVLLLIQRLAVLISADSVVQGGISLAGQLDPGVVNVASEPFFEWIRITKTLIQDGIEDGSITDDIDVDEAAEFVNSLFVGAQTLSKMADSWASLPVRADRLAPYVLIALAPRKAHVK</sequence>
<dbReference type="AlphaFoldDB" id="A0AAJ6AK05"/>
<dbReference type="SUPFAM" id="SSF48498">
    <property type="entry name" value="Tetracyclin repressor-like, C-terminal domain"/>
    <property type="match status" value="1"/>
</dbReference>
<dbReference type="InterPro" id="IPR001647">
    <property type="entry name" value="HTH_TetR"/>
</dbReference>
<evidence type="ECO:0000313" key="7">
    <source>
        <dbReference type="Proteomes" id="UP001224674"/>
    </source>
</evidence>
<dbReference type="InterPro" id="IPR009057">
    <property type="entry name" value="Homeodomain-like_sf"/>
</dbReference>
<organism evidence="6 7">
    <name type="scientific">Auritidibacter ignavus</name>
    <dbReference type="NCBI Taxonomy" id="678932"/>
    <lineage>
        <taxon>Bacteria</taxon>
        <taxon>Bacillati</taxon>
        <taxon>Actinomycetota</taxon>
        <taxon>Actinomycetes</taxon>
        <taxon>Micrococcales</taxon>
        <taxon>Micrococcaceae</taxon>
        <taxon>Auritidibacter</taxon>
    </lineage>
</organism>
<dbReference type="GO" id="GO:0000976">
    <property type="term" value="F:transcription cis-regulatory region binding"/>
    <property type="evidence" value="ECO:0007669"/>
    <property type="project" value="TreeGrafter"/>
</dbReference>
<dbReference type="InterPro" id="IPR036271">
    <property type="entry name" value="Tet_transcr_reg_TetR-rel_C_sf"/>
</dbReference>
<evidence type="ECO:0000259" key="5">
    <source>
        <dbReference type="PROSITE" id="PS50977"/>
    </source>
</evidence>
<keyword evidence="3" id="KW-0804">Transcription</keyword>
<keyword evidence="1" id="KW-0805">Transcription regulation</keyword>
<dbReference type="SUPFAM" id="SSF46689">
    <property type="entry name" value="Homeodomain-like"/>
    <property type="match status" value="1"/>
</dbReference>
<evidence type="ECO:0000256" key="4">
    <source>
        <dbReference type="PROSITE-ProRule" id="PRU00335"/>
    </source>
</evidence>
<dbReference type="PANTHER" id="PTHR30055">
    <property type="entry name" value="HTH-TYPE TRANSCRIPTIONAL REGULATOR RUTR"/>
    <property type="match status" value="1"/>
</dbReference>
<dbReference type="PANTHER" id="PTHR30055:SF234">
    <property type="entry name" value="HTH-TYPE TRANSCRIPTIONAL REGULATOR BETI"/>
    <property type="match status" value="1"/>
</dbReference>
<dbReference type="InterPro" id="IPR050109">
    <property type="entry name" value="HTH-type_TetR-like_transc_reg"/>
</dbReference>
<evidence type="ECO:0000256" key="1">
    <source>
        <dbReference type="ARBA" id="ARBA00023015"/>
    </source>
</evidence>
<dbReference type="Proteomes" id="UP001224674">
    <property type="component" value="Chromosome"/>
</dbReference>
<dbReference type="EMBL" id="CP122566">
    <property type="protein sequence ID" value="WGH92303.1"/>
    <property type="molecule type" value="Genomic_DNA"/>
</dbReference>
<accession>A0AAJ6AK05</accession>
<proteinExistence type="predicted"/>
<feature type="DNA-binding region" description="H-T-H motif" evidence="4">
    <location>
        <begin position="38"/>
        <end position="57"/>
    </location>
</feature>
<reference evidence="6 7" key="1">
    <citation type="submission" date="2023-03" db="EMBL/GenBank/DDBJ databases">
        <title>Complete genome sequences of several Auritidibacter ignavus strains isolated from ear infections.</title>
        <authorList>
            <person name="Baehr T."/>
            <person name="Baumhoegger A.M."/>
        </authorList>
    </citation>
    <scope>NUCLEOTIDE SEQUENCE [LARGE SCALE GENOMIC DNA]</scope>
    <source>
        <strain evidence="6 7">BABAE-6</strain>
    </source>
</reference>
<dbReference type="GO" id="GO:0003700">
    <property type="term" value="F:DNA-binding transcription factor activity"/>
    <property type="evidence" value="ECO:0007669"/>
    <property type="project" value="TreeGrafter"/>
</dbReference>
<gene>
    <name evidence="6" type="ORF">QDX21_08195</name>
</gene>
<name>A0AAJ6AK05_9MICC</name>
<evidence type="ECO:0000256" key="3">
    <source>
        <dbReference type="ARBA" id="ARBA00023163"/>
    </source>
</evidence>
<dbReference type="InterPro" id="IPR054126">
    <property type="entry name" value="CprB_TetR_C"/>
</dbReference>
<evidence type="ECO:0000256" key="2">
    <source>
        <dbReference type="ARBA" id="ARBA00023125"/>
    </source>
</evidence>
<evidence type="ECO:0000313" key="6">
    <source>
        <dbReference type="EMBL" id="WGH92303.1"/>
    </source>
</evidence>
<feature type="domain" description="HTH tetR-type" evidence="5">
    <location>
        <begin position="15"/>
        <end position="75"/>
    </location>
</feature>